<keyword evidence="5 8" id="KW-0812">Transmembrane</keyword>
<feature type="transmembrane region" description="Helical" evidence="8">
    <location>
        <begin position="97"/>
        <end position="116"/>
    </location>
</feature>
<dbReference type="GO" id="GO:0005886">
    <property type="term" value="C:plasma membrane"/>
    <property type="evidence" value="ECO:0007669"/>
    <property type="project" value="UniProtKB-SubCell"/>
</dbReference>
<feature type="transmembrane region" description="Helical" evidence="8">
    <location>
        <begin position="329"/>
        <end position="349"/>
    </location>
</feature>
<evidence type="ECO:0000313" key="11">
    <source>
        <dbReference type="Proteomes" id="UP000637720"/>
    </source>
</evidence>
<evidence type="ECO:0000256" key="4">
    <source>
        <dbReference type="ARBA" id="ARBA00022475"/>
    </source>
</evidence>
<feature type="transmembrane region" description="Helical" evidence="8">
    <location>
        <begin position="260"/>
        <end position="280"/>
    </location>
</feature>
<comment type="similarity">
    <text evidence="2">Belongs to the peptide transporter carbon starvation (CstA) (TC 2.A.114) family.</text>
</comment>
<feature type="transmembrane region" description="Helical" evidence="8">
    <location>
        <begin position="7"/>
        <end position="30"/>
    </location>
</feature>
<dbReference type="Pfam" id="PF02554">
    <property type="entry name" value="CstA"/>
    <property type="match status" value="1"/>
</dbReference>
<keyword evidence="3" id="KW-0813">Transport</keyword>
<evidence type="ECO:0000259" key="9">
    <source>
        <dbReference type="Pfam" id="PF02554"/>
    </source>
</evidence>
<evidence type="ECO:0000256" key="7">
    <source>
        <dbReference type="ARBA" id="ARBA00023136"/>
    </source>
</evidence>
<evidence type="ECO:0000313" key="10">
    <source>
        <dbReference type="EMBL" id="GGK04297.1"/>
    </source>
</evidence>
<sequence length="703" mass="75550">MSRLKRGILSILIWTVIAILGAAGLATIALHRGETISAAWLLTAAIGTYLVAYRFYSRFIATKIMQLDDNRATPAEVINDGKDFVPTNKWVVYGHHFAAIAGAGPLVGPILAAQMGYLPGTLWIIVGAVLGGCVQDFIILFASMRRNGKSLGQIAKEEIGPFVGLLAMIGILSIMIILIAVLALVVVKALAHSPWGTFTIAMTIPIALLMGVYMRYLRPGKVLEGSLLGLVLLLLSLVAGRYVAQHPTLSEVFTLSGEAIALWMIAYGFVASVLPVWLLLAPRDYLSSFLKIGTIFVLAGAIFLVMPEIQMPAITPFVDGTGPVFSGNLFPFLFITIACGAISGFHSLVSSGTTPKLIAKESHARLVGYGGMLMESFVAIMAMIAATLLTPGIYFGINSPAAVIGTDVVKAAETISSWGFTVTPEDFQRLSEQIEEETVLSRTGGAPTLAIGMAYILSRVFGGDTLMAFWYHFAILFEAVFILTTIDAGTRIGRFMIQDLLGNIWPKMRRTDWLPANLIASALICAAWGYFLYQGVTDPLGGINTLWPLFGIANQMLAAIALVVGTTILIKMGKTRYAWVTLVPLAWLSVVTLTAGFQKLLHSSPKIGFLAHANMIKESLAAGQLPAPAKTVEEAHKMLMNDYIDAAVTAVFIAIVIALLLAAIRLWVNIWTGKTKPELHEAPYVKSRGDLSKAVPEAKGVVA</sequence>
<dbReference type="PANTHER" id="PTHR30252">
    <property type="entry name" value="INNER MEMBRANE PEPTIDE TRANSPORTER"/>
    <property type="match status" value="1"/>
</dbReference>
<evidence type="ECO:0000256" key="5">
    <source>
        <dbReference type="ARBA" id="ARBA00022692"/>
    </source>
</evidence>
<feature type="transmembrane region" description="Helical" evidence="8">
    <location>
        <begin position="469"/>
        <end position="492"/>
    </location>
</feature>
<dbReference type="RefSeq" id="WP_188817722.1">
    <property type="nucleotide sequence ID" value="NZ_BMOF01000040.1"/>
</dbReference>
<feature type="transmembrane region" description="Helical" evidence="8">
    <location>
        <begin position="162"/>
        <end position="187"/>
    </location>
</feature>
<organism evidence="10 11">
    <name type="scientific">Calditerricola satsumensis</name>
    <dbReference type="NCBI Taxonomy" id="373054"/>
    <lineage>
        <taxon>Bacteria</taxon>
        <taxon>Bacillati</taxon>
        <taxon>Bacillota</taxon>
        <taxon>Bacilli</taxon>
        <taxon>Bacillales</taxon>
        <taxon>Bacillaceae</taxon>
        <taxon>Calditerricola</taxon>
    </lineage>
</organism>
<evidence type="ECO:0000256" key="1">
    <source>
        <dbReference type="ARBA" id="ARBA00004651"/>
    </source>
</evidence>
<keyword evidence="7 8" id="KW-0472">Membrane</keyword>
<dbReference type="InterPro" id="IPR051605">
    <property type="entry name" value="CstA"/>
</dbReference>
<feature type="transmembrane region" description="Helical" evidence="8">
    <location>
        <begin position="513"/>
        <end position="533"/>
    </location>
</feature>
<name>A0A8J3FC37_9BACI</name>
<reference evidence="10" key="2">
    <citation type="submission" date="2020-09" db="EMBL/GenBank/DDBJ databases">
        <authorList>
            <person name="Sun Q."/>
            <person name="Ohkuma M."/>
        </authorList>
    </citation>
    <scope>NUCLEOTIDE SEQUENCE</scope>
    <source>
        <strain evidence="10">JCM 14719</strain>
    </source>
</reference>
<feature type="transmembrane region" description="Helical" evidence="8">
    <location>
        <begin position="369"/>
        <end position="389"/>
    </location>
</feature>
<feature type="transmembrane region" description="Helical" evidence="8">
    <location>
        <begin position="545"/>
        <end position="570"/>
    </location>
</feature>
<dbReference type="Proteomes" id="UP000637720">
    <property type="component" value="Unassembled WGS sequence"/>
</dbReference>
<feature type="transmembrane region" description="Helical" evidence="8">
    <location>
        <begin position="646"/>
        <end position="668"/>
    </location>
</feature>
<evidence type="ECO:0000256" key="3">
    <source>
        <dbReference type="ARBA" id="ARBA00022448"/>
    </source>
</evidence>
<reference evidence="10" key="1">
    <citation type="journal article" date="2014" name="Int. J. Syst. Evol. Microbiol.">
        <title>Complete genome sequence of Corynebacterium casei LMG S-19264T (=DSM 44701T), isolated from a smear-ripened cheese.</title>
        <authorList>
            <consortium name="US DOE Joint Genome Institute (JGI-PGF)"/>
            <person name="Walter F."/>
            <person name="Albersmeier A."/>
            <person name="Kalinowski J."/>
            <person name="Ruckert C."/>
        </authorList>
    </citation>
    <scope>NUCLEOTIDE SEQUENCE</scope>
    <source>
        <strain evidence="10">JCM 14719</strain>
    </source>
</reference>
<feature type="transmembrane region" description="Helical" evidence="8">
    <location>
        <begin position="36"/>
        <end position="56"/>
    </location>
</feature>
<comment type="caution">
    <text evidence="10">The sequence shown here is derived from an EMBL/GenBank/DDBJ whole genome shotgun (WGS) entry which is preliminary data.</text>
</comment>
<dbReference type="InterPro" id="IPR003706">
    <property type="entry name" value="CstA_N"/>
</dbReference>
<keyword evidence="11" id="KW-1185">Reference proteome</keyword>
<accession>A0A8J3FC37</accession>
<comment type="subcellular location">
    <subcellularLocation>
        <location evidence="1">Cell membrane</location>
        <topology evidence="1">Multi-pass membrane protein</topology>
    </subcellularLocation>
</comment>
<protein>
    <submittedName>
        <fullName evidence="10">Carbon starvation protein A</fullName>
    </submittedName>
</protein>
<evidence type="ECO:0000256" key="8">
    <source>
        <dbReference type="SAM" id="Phobius"/>
    </source>
</evidence>
<feature type="transmembrane region" description="Helical" evidence="8">
    <location>
        <begin position="193"/>
        <end position="213"/>
    </location>
</feature>
<feature type="domain" description="CstA N-terminal" evidence="9">
    <location>
        <begin position="38"/>
        <end position="595"/>
    </location>
</feature>
<keyword evidence="4" id="KW-1003">Cell membrane</keyword>
<evidence type="ECO:0000256" key="6">
    <source>
        <dbReference type="ARBA" id="ARBA00022989"/>
    </source>
</evidence>
<gene>
    <name evidence="10" type="ORF">GCM10007043_17950</name>
</gene>
<feature type="transmembrane region" description="Helical" evidence="8">
    <location>
        <begin position="292"/>
        <end position="309"/>
    </location>
</feature>
<feature type="transmembrane region" description="Helical" evidence="8">
    <location>
        <begin position="122"/>
        <end position="142"/>
    </location>
</feature>
<dbReference type="EMBL" id="BMOF01000040">
    <property type="protein sequence ID" value="GGK04297.1"/>
    <property type="molecule type" value="Genomic_DNA"/>
</dbReference>
<feature type="transmembrane region" description="Helical" evidence="8">
    <location>
        <begin position="225"/>
        <end position="244"/>
    </location>
</feature>
<dbReference type="GO" id="GO:0009267">
    <property type="term" value="P:cellular response to starvation"/>
    <property type="evidence" value="ECO:0007669"/>
    <property type="project" value="InterPro"/>
</dbReference>
<feature type="transmembrane region" description="Helical" evidence="8">
    <location>
        <begin position="577"/>
        <end position="597"/>
    </location>
</feature>
<evidence type="ECO:0000256" key="2">
    <source>
        <dbReference type="ARBA" id="ARBA00007755"/>
    </source>
</evidence>
<proteinExistence type="inferred from homology"/>
<dbReference type="PANTHER" id="PTHR30252:SF3">
    <property type="entry name" value="PYRUVATE_PROTON SYMPORTER BTST"/>
    <property type="match status" value="1"/>
</dbReference>
<dbReference type="AlphaFoldDB" id="A0A8J3FC37"/>
<keyword evidence="6 8" id="KW-1133">Transmembrane helix</keyword>